<reference evidence="1" key="1">
    <citation type="submission" date="2020-10" db="EMBL/GenBank/DDBJ databases">
        <title>High-Quality Genome Resource of Clonostachys rosea strain S41 by Oxford Nanopore Long-Read Sequencing.</title>
        <authorList>
            <person name="Wang H."/>
        </authorList>
    </citation>
    <scope>NUCLEOTIDE SEQUENCE</scope>
    <source>
        <strain evidence="1">S41</strain>
    </source>
</reference>
<gene>
    <name evidence="1" type="ORF">IM811_005205</name>
</gene>
<comment type="caution">
    <text evidence="1">The sequence shown here is derived from an EMBL/GenBank/DDBJ whole genome shotgun (WGS) entry which is preliminary data.</text>
</comment>
<evidence type="ECO:0000313" key="2">
    <source>
        <dbReference type="Proteomes" id="UP000616885"/>
    </source>
</evidence>
<organism evidence="1 2">
    <name type="scientific">Bionectria ochroleuca</name>
    <name type="common">Gliocladium roseum</name>
    <dbReference type="NCBI Taxonomy" id="29856"/>
    <lineage>
        <taxon>Eukaryota</taxon>
        <taxon>Fungi</taxon>
        <taxon>Dikarya</taxon>
        <taxon>Ascomycota</taxon>
        <taxon>Pezizomycotina</taxon>
        <taxon>Sordariomycetes</taxon>
        <taxon>Hypocreomycetidae</taxon>
        <taxon>Hypocreales</taxon>
        <taxon>Bionectriaceae</taxon>
        <taxon>Clonostachys</taxon>
    </lineage>
</organism>
<proteinExistence type="predicted"/>
<accession>A0A8H7K3V9</accession>
<dbReference type="SUPFAM" id="SSF159245">
    <property type="entry name" value="AttH-like"/>
    <property type="match status" value="1"/>
</dbReference>
<sequence>METIPFSNPIRTPRGGRVPEAGVYQPEFSLRNASDSLVLGSPEYAPTTVDNDGTSANRYDARKTLAYVTTDTNNVNNVFMLYWITTKNGHKYHLTSNAGLRGANLLGTFISLNDLQDLTSRGASILEPGSGNPGRLELKSASQTITSPDADVTLQPTGGNFYYGGSGGMQLTNRGPDPDGSAALPGWSWYWANPTTRLAGKLSIDGREHEIDPGQSYALFERQ</sequence>
<dbReference type="AlphaFoldDB" id="A0A8H7K3V9"/>
<protein>
    <submittedName>
        <fullName evidence="1">Uncharacterized protein</fullName>
    </submittedName>
</protein>
<name>A0A8H7K3V9_BIOOC</name>
<dbReference type="Proteomes" id="UP000616885">
    <property type="component" value="Unassembled WGS sequence"/>
</dbReference>
<evidence type="ECO:0000313" key="1">
    <source>
        <dbReference type="EMBL" id="KAF9744424.1"/>
    </source>
</evidence>
<dbReference type="EMBL" id="JADCTT010000014">
    <property type="protein sequence ID" value="KAF9744424.1"/>
    <property type="molecule type" value="Genomic_DNA"/>
</dbReference>